<dbReference type="Proteomes" id="UP000887540">
    <property type="component" value="Unplaced"/>
</dbReference>
<proteinExistence type="predicted"/>
<evidence type="ECO:0000256" key="2">
    <source>
        <dbReference type="SAM" id="SignalP"/>
    </source>
</evidence>
<feature type="signal peptide" evidence="2">
    <location>
        <begin position="1"/>
        <end position="21"/>
    </location>
</feature>
<keyword evidence="2" id="KW-0732">Signal</keyword>
<feature type="region of interest" description="Disordered" evidence="1">
    <location>
        <begin position="57"/>
        <end position="81"/>
    </location>
</feature>
<evidence type="ECO:0000313" key="4">
    <source>
        <dbReference type="WBParaSite" id="ACRNAN_scaffold6084.g17744.t1"/>
    </source>
</evidence>
<dbReference type="AlphaFoldDB" id="A0A914E6F1"/>
<feature type="compositionally biased region" description="Basic and acidic residues" evidence="1">
    <location>
        <begin position="57"/>
        <end position="68"/>
    </location>
</feature>
<name>A0A914E6F1_9BILA</name>
<feature type="chain" id="PRO_5037571124" evidence="2">
    <location>
        <begin position="22"/>
        <end position="176"/>
    </location>
</feature>
<protein>
    <submittedName>
        <fullName evidence="4">Uncharacterized protein</fullName>
    </submittedName>
</protein>
<sequence length="176" mass="18395">MGFTRMEFTLLVWWTSNSVQSGPCPGSTTTSSPLGSGSGASYKLGACCLGPEPEVGTEDRSFRFRDPTSDSGTKQQAPGVGSEQCRRVCGYGVQDNSQPDPLLDYTYAGFCDSTGASGGTYNLGGVGGLGSSTVGNSGEYPGGSSNTQRGIRSTGYYKVFSLLKQQTTYLRSALVL</sequence>
<dbReference type="WBParaSite" id="ACRNAN_scaffold6084.g17744.t1">
    <property type="protein sequence ID" value="ACRNAN_scaffold6084.g17744.t1"/>
    <property type="gene ID" value="ACRNAN_scaffold6084.g17744"/>
</dbReference>
<evidence type="ECO:0000256" key="1">
    <source>
        <dbReference type="SAM" id="MobiDB-lite"/>
    </source>
</evidence>
<organism evidence="3 4">
    <name type="scientific">Acrobeloides nanus</name>
    <dbReference type="NCBI Taxonomy" id="290746"/>
    <lineage>
        <taxon>Eukaryota</taxon>
        <taxon>Metazoa</taxon>
        <taxon>Ecdysozoa</taxon>
        <taxon>Nematoda</taxon>
        <taxon>Chromadorea</taxon>
        <taxon>Rhabditida</taxon>
        <taxon>Tylenchina</taxon>
        <taxon>Cephalobomorpha</taxon>
        <taxon>Cephaloboidea</taxon>
        <taxon>Cephalobidae</taxon>
        <taxon>Acrobeloides</taxon>
    </lineage>
</organism>
<keyword evidence="3" id="KW-1185">Reference proteome</keyword>
<evidence type="ECO:0000313" key="3">
    <source>
        <dbReference type="Proteomes" id="UP000887540"/>
    </source>
</evidence>
<accession>A0A914E6F1</accession>
<reference evidence="4" key="1">
    <citation type="submission" date="2022-11" db="UniProtKB">
        <authorList>
            <consortium name="WormBaseParasite"/>
        </authorList>
    </citation>
    <scope>IDENTIFICATION</scope>
</reference>